<proteinExistence type="predicted"/>
<reference evidence="1" key="1">
    <citation type="submission" date="2022-10" db="EMBL/GenBank/DDBJ databases">
        <title>Tapping the CABI collections for fungal endophytes: first genome assemblies for Collariella, Neodidymelliopsis, Ascochyta clinopodiicola, Didymella pomorum, Didymosphaeria variabile, Neocosmospora piperis and Neocucurbitaria cava.</title>
        <authorList>
            <person name="Hill R."/>
        </authorList>
    </citation>
    <scope>NUCLEOTIDE SEQUENCE</scope>
    <source>
        <strain evidence="1">IMI 356814</strain>
    </source>
</reference>
<organism evidence="1 2">
    <name type="scientific">Neocucurbitaria cava</name>
    <dbReference type="NCBI Taxonomy" id="798079"/>
    <lineage>
        <taxon>Eukaryota</taxon>
        <taxon>Fungi</taxon>
        <taxon>Dikarya</taxon>
        <taxon>Ascomycota</taxon>
        <taxon>Pezizomycotina</taxon>
        <taxon>Dothideomycetes</taxon>
        <taxon>Pleosporomycetidae</taxon>
        <taxon>Pleosporales</taxon>
        <taxon>Pleosporineae</taxon>
        <taxon>Cucurbitariaceae</taxon>
        <taxon>Neocucurbitaria</taxon>
    </lineage>
</organism>
<evidence type="ECO:0000313" key="2">
    <source>
        <dbReference type="Proteomes" id="UP001140560"/>
    </source>
</evidence>
<evidence type="ECO:0000313" key="1">
    <source>
        <dbReference type="EMBL" id="KAJ4368412.1"/>
    </source>
</evidence>
<dbReference type="OrthoDB" id="1577640at2759"/>
<keyword evidence="2" id="KW-1185">Reference proteome</keyword>
<protein>
    <submittedName>
        <fullName evidence="1">Uncharacterized protein</fullName>
    </submittedName>
</protein>
<gene>
    <name evidence="1" type="ORF">N0V83_006769</name>
</gene>
<comment type="caution">
    <text evidence="1">The sequence shown here is derived from an EMBL/GenBank/DDBJ whole genome shotgun (WGS) entry which is preliminary data.</text>
</comment>
<dbReference type="EMBL" id="JAPEUY010000011">
    <property type="protein sequence ID" value="KAJ4368412.1"/>
    <property type="molecule type" value="Genomic_DNA"/>
</dbReference>
<dbReference type="Proteomes" id="UP001140560">
    <property type="component" value="Unassembled WGS sequence"/>
</dbReference>
<name>A0A9W8Y6R8_9PLEO</name>
<dbReference type="AlphaFoldDB" id="A0A9W8Y6R8"/>
<accession>A0A9W8Y6R8</accession>
<sequence>MFRNPTIVQGFPILARDNDEQGLELPLNMLLTLADVQFLTCYDGTEDSKYDQVDWACVEECKAGIAIEQKLTIAVSKYLGASFAFVRGTRDKPEIFTSDSYSKQIGFASQIRVKAWLVDGASALLHIALTQIAQARIKGEECRFNDESFNPSKFNYATCEGDPDAALAALRDETNKKHKIFREFDSYACEKTNVKPVNAGEIYANILLRSEAEYSIKELWTITSFKDVVSSIWGTLEQMYDRQLQVATAESPKPLQNPFKNELQGYEFMDIVSAQRTVTLRSLRLQENGVGWLRMVKSVDVLTLFGKNFGDLYQPTNLVEEPICAQWTKVPPGKEYLAVPISLLKSIKRESQRRGQVDVNSNEITKDILWTPSKDAFKVCRLDCNHDPSGRVQKFRCVHQLSSGNRWRINQSPFDGCAHEGAVLFAIAARRFNRNRSSTRTLYKTTDTRIAYSREIKLEGIAENYWKIVTELIDL</sequence>